<name>A0AAW4PP82_9EURY</name>
<dbReference type="EMBL" id="RKLR01000002">
    <property type="protein sequence ID" value="MBX0322990.1"/>
    <property type="molecule type" value="Genomic_DNA"/>
</dbReference>
<evidence type="ECO:0000313" key="3">
    <source>
        <dbReference type="Proteomes" id="UP001430377"/>
    </source>
</evidence>
<feature type="transmembrane region" description="Helical" evidence="1">
    <location>
        <begin position="6"/>
        <end position="31"/>
    </location>
</feature>
<evidence type="ECO:0000256" key="1">
    <source>
        <dbReference type="SAM" id="Phobius"/>
    </source>
</evidence>
<evidence type="ECO:0000313" key="2">
    <source>
        <dbReference type="EMBL" id="MBX0322990.1"/>
    </source>
</evidence>
<sequence length="112" mass="11713">MDARLAAFLLLHAMGSTAGLLFVFHLVRTLSGAVPAWPVRRDYALGGLFVVVGLGLRFLLVPTAVTPGVLASLPAALLRPVGTVLAAVGTVGCLWALWRLVGGPRRDPTTQS</sequence>
<keyword evidence="1" id="KW-0812">Transmembrane</keyword>
<keyword evidence="1" id="KW-1133">Transmembrane helix</keyword>
<protein>
    <submittedName>
        <fullName evidence="2">Uncharacterized protein</fullName>
    </submittedName>
</protein>
<dbReference type="Proteomes" id="UP001430377">
    <property type="component" value="Unassembled WGS sequence"/>
</dbReference>
<reference evidence="2 3" key="1">
    <citation type="submission" date="2021-06" db="EMBL/GenBank/DDBJ databases">
        <title>Halomicroarcula sp. a new haloarchaeum isolated from saline soil.</title>
        <authorList>
            <person name="Duran-Viseras A."/>
            <person name="Sanchez-Porro C."/>
            <person name="Ventosa A."/>
        </authorList>
    </citation>
    <scope>NUCLEOTIDE SEQUENCE [LARGE SCALE GENOMIC DNA]</scope>
    <source>
        <strain evidence="2 3">F13</strain>
    </source>
</reference>
<gene>
    <name evidence="2" type="ORF">EGH21_08110</name>
</gene>
<feature type="transmembrane region" description="Helical" evidence="1">
    <location>
        <begin position="43"/>
        <end position="65"/>
    </location>
</feature>
<organism evidence="2 3">
    <name type="scientific">Haloarcula rubra</name>
    <dbReference type="NCBI Taxonomy" id="2487747"/>
    <lineage>
        <taxon>Archaea</taxon>
        <taxon>Methanobacteriati</taxon>
        <taxon>Methanobacteriota</taxon>
        <taxon>Stenosarchaea group</taxon>
        <taxon>Halobacteria</taxon>
        <taxon>Halobacteriales</taxon>
        <taxon>Haloarculaceae</taxon>
        <taxon>Haloarcula</taxon>
    </lineage>
</organism>
<keyword evidence="1" id="KW-0472">Membrane</keyword>
<dbReference type="RefSeq" id="WP_220617957.1">
    <property type="nucleotide sequence ID" value="NZ_RKLR01000002.1"/>
</dbReference>
<dbReference type="AlphaFoldDB" id="A0AAW4PP82"/>
<comment type="caution">
    <text evidence="2">The sequence shown here is derived from an EMBL/GenBank/DDBJ whole genome shotgun (WGS) entry which is preliminary data.</text>
</comment>
<proteinExistence type="predicted"/>
<accession>A0AAW4PP82</accession>
<feature type="transmembrane region" description="Helical" evidence="1">
    <location>
        <begin position="77"/>
        <end position="98"/>
    </location>
</feature>
<keyword evidence="3" id="KW-1185">Reference proteome</keyword>